<evidence type="ECO:0000256" key="1">
    <source>
        <dbReference type="SAM" id="MobiDB-lite"/>
    </source>
</evidence>
<evidence type="ECO:0000313" key="3">
    <source>
        <dbReference type="Proteomes" id="UP000019384"/>
    </source>
</evidence>
<dbReference type="GeneID" id="34521011"/>
<proteinExistence type="predicted"/>
<dbReference type="OrthoDB" id="10265994at2759"/>
<dbReference type="STRING" id="1382522.W6MWL7"/>
<feature type="region of interest" description="Disordered" evidence="1">
    <location>
        <begin position="73"/>
        <end position="97"/>
    </location>
</feature>
<reference evidence="2" key="2">
    <citation type="submission" date="2014-02" db="EMBL/GenBank/DDBJ databases">
        <title>Complete DNA sequence of /Kuraishia capsulata/ illustrates novel genomic features among budding yeasts (/Saccharomycotina/).</title>
        <authorList>
            <person name="Morales L."/>
            <person name="Noel B."/>
            <person name="Porcel B."/>
            <person name="Marcet-Houben M."/>
            <person name="Hullo M-F."/>
            <person name="Sacerdot C."/>
            <person name="Tekaia F."/>
            <person name="Leh-Louis V."/>
            <person name="Despons L."/>
            <person name="Khanna V."/>
            <person name="Aury J-M."/>
            <person name="Barbe V."/>
            <person name="Couloux A."/>
            <person name="Labadie K."/>
            <person name="Pelletier E."/>
            <person name="Souciet J-L."/>
            <person name="Boekhout T."/>
            <person name="Gabaldon T."/>
            <person name="Wincker P."/>
            <person name="Dujon B."/>
        </authorList>
    </citation>
    <scope>NUCLEOTIDE SEQUENCE</scope>
    <source>
        <strain evidence="2">CBS 1993</strain>
    </source>
</reference>
<dbReference type="Proteomes" id="UP000019384">
    <property type="component" value="Unassembled WGS sequence"/>
</dbReference>
<dbReference type="EMBL" id="HG793128">
    <property type="protein sequence ID" value="CDK27630.1"/>
    <property type="molecule type" value="Genomic_DNA"/>
</dbReference>
<reference evidence="2" key="1">
    <citation type="submission" date="2013-12" db="EMBL/GenBank/DDBJ databases">
        <authorList>
            <person name="Genoscope - CEA"/>
        </authorList>
    </citation>
    <scope>NUCLEOTIDE SEQUENCE</scope>
    <source>
        <strain evidence="2">CBS 1993</strain>
    </source>
</reference>
<gene>
    <name evidence="2" type="ORF">KUCA_T00003609001</name>
</gene>
<dbReference type="AlphaFoldDB" id="W6MWL7"/>
<dbReference type="RefSeq" id="XP_022459623.1">
    <property type="nucleotide sequence ID" value="XM_022602040.1"/>
</dbReference>
<feature type="compositionally biased region" description="Basic and acidic residues" evidence="1">
    <location>
        <begin position="74"/>
        <end position="91"/>
    </location>
</feature>
<dbReference type="HOGENOM" id="CLU_2347005_0_0_1"/>
<accession>W6MWL7</accession>
<protein>
    <submittedName>
        <fullName evidence="2">Uncharacterized protein</fullName>
    </submittedName>
</protein>
<keyword evidence="3" id="KW-1185">Reference proteome</keyword>
<evidence type="ECO:0000313" key="2">
    <source>
        <dbReference type="EMBL" id="CDK27630.1"/>
    </source>
</evidence>
<sequence length="97" mass="11110">MDGLWEVAVSSLQDTCNANEQRSFDLRFNAAIEEMSPKELAAYRESVEEHRENAKKGRRLINTALENVVALIEARQEAPEPRSRKKEEAKPKKSGRR</sequence>
<name>W6MWL7_9ASCO</name>
<organism evidence="2 3">
    <name type="scientific">Kuraishia capsulata CBS 1993</name>
    <dbReference type="NCBI Taxonomy" id="1382522"/>
    <lineage>
        <taxon>Eukaryota</taxon>
        <taxon>Fungi</taxon>
        <taxon>Dikarya</taxon>
        <taxon>Ascomycota</taxon>
        <taxon>Saccharomycotina</taxon>
        <taxon>Pichiomycetes</taxon>
        <taxon>Pichiales</taxon>
        <taxon>Pichiaceae</taxon>
        <taxon>Kuraishia</taxon>
    </lineage>
</organism>